<dbReference type="AlphaFoldDB" id="A0A975CIG5"/>
<keyword evidence="3" id="KW-1185">Reference proteome</keyword>
<name>A0A975CIG5_9BURK</name>
<evidence type="ECO:0008006" key="4">
    <source>
        <dbReference type="Google" id="ProtNLM"/>
    </source>
</evidence>
<evidence type="ECO:0000313" key="3">
    <source>
        <dbReference type="Proteomes" id="UP000663903"/>
    </source>
</evidence>
<keyword evidence="1" id="KW-1133">Transmembrane helix</keyword>
<dbReference type="KEGG" id="otd:J1M35_09380"/>
<feature type="transmembrane region" description="Helical" evidence="1">
    <location>
        <begin position="304"/>
        <end position="325"/>
    </location>
</feature>
<feature type="transmembrane region" description="Helical" evidence="1">
    <location>
        <begin position="94"/>
        <end position="114"/>
    </location>
</feature>
<dbReference type="RefSeq" id="WP_208010944.1">
    <property type="nucleotide sequence ID" value="NZ_CP071796.1"/>
</dbReference>
<accession>A0A975CIG5</accession>
<keyword evidence="1" id="KW-0472">Membrane</keyword>
<feature type="transmembrane region" description="Helical" evidence="1">
    <location>
        <begin position="16"/>
        <end position="37"/>
    </location>
</feature>
<feature type="transmembrane region" description="Helical" evidence="1">
    <location>
        <begin position="331"/>
        <end position="352"/>
    </location>
</feature>
<organism evidence="2 3">
    <name type="scientific">Ottowia testudinis</name>
    <dbReference type="NCBI Taxonomy" id="2816950"/>
    <lineage>
        <taxon>Bacteria</taxon>
        <taxon>Pseudomonadati</taxon>
        <taxon>Pseudomonadota</taxon>
        <taxon>Betaproteobacteria</taxon>
        <taxon>Burkholderiales</taxon>
        <taxon>Comamonadaceae</taxon>
        <taxon>Ottowia</taxon>
    </lineage>
</organism>
<feature type="transmembrane region" description="Helical" evidence="1">
    <location>
        <begin position="172"/>
        <end position="200"/>
    </location>
</feature>
<proteinExistence type="predicted"/>
<gene>
    <name evidence="2" type="ORF">J1M35_09380</name>
</gene>
<sequence length="605" mass="68521">MKALEKYTSAAMSDRVLLLIFLFLASCSIIGASYVGINGAMPWRQADTYSQLLGFLGYKNLRPLDNFERITVVYDIPIYQYVVAKLSLIVRGDVLVVVRYFNLACWGVILLAGSKILRMLGARNQMYFLMLFTASPLVSHYFSTPLPDTLATAFSIMAVALMLENERTWMQCFLACTLILLAALIKSPIPFVFVFLYFAIDVFGNCRHLKGFLSIANLIFYSIALLGAAAAEIIRKNILSVDVKGFAQDPSWYFGTFALRRSIDFWMVFWSRLGESFPFKIIFYALVVCIVLYLLLLRKRGVAAMVPMLLAVLAGWLVFANVYFIHDYYQIPVSIVFFMACALAMDGIATAINSKIAKSTRKGAFSLPPMFPQLVVIGITTVMMIYGRSIGDRKTEGIYDSIAYAMRDVKQFVWVEPDYTGPTMGGYVKTPYIRMDQEVLDAECSKVLKSNEAVVVNGWSACLQEHKAEASTYIEDAGLQVYINRYRHRDKYFQYYVERAATMVPLIDSVYKVYLFPDEMVYIKKNCKAVDTVKRFFLHFYKKTASSVLDFNFFDKGAMVGDACVTVRVFEKWQIKDAYSISTGQFNVKGGVAGDRIWQAEVPVR</sequence>
<dbReference type="Proteomes" id="UP000663903">
    <property type="component" value="Chromosome"/>
</dbReference>
<keyword evidence="1" id="KW-0812">Transmembrane</keyword>
<protein>
    <recommendedName>
        <fullName evidence="4">Dolichyl-phosphate-mannose-protein mannosyltransferase</fullName>
    </recommendedName>
</protein>
<feature type="transmembrane region" description="Helical" evidence="1">
    <location>
        <begin position="212"/>
        <end position="231"/>
    </location>
</feature>
<feature type="transmembrane region" description="Helical" evidence="1">
    <location>
        <begin position="364"/>
        <end position="386"/>
    </location>
</feature>
<evidence type="ECO:0000313" key="2">
    <source>
        <dbReference type="EMBL" id="QTD47048.1"/>
    </source>
</evidence>
<feature type="transmembrane region" description="Helical" evidence="1">
    <location>
        <begin position="277"/>
        <end position="297"/>
    </location>
</feature>
<dbReference type="PROSITE" id="PS51257">
    <property type="entry name" value="PROKAR_LIPOPROTEIN"/>
    <property type="match status" value="1"/>
</dbReference>
<dbReference type="EMBL" id="CP071796">
    <property type="protein sequence ID" value="QTD47048.1"/>
    <property type="molecule type" value="Genomic_DNA"/>
</dbReference>
<evidence type="ECO:0000256" key="1">
    <source>
        <dbReference type="SAM" id="Phobius"/>
    </source>
</evidence>
<reference evidence="2" key="1">
    <citation type="submission" date="2021-03" db="EMBL/GenBank/DDBJ databases">
        <title>Ottowia sp. 27C isolated from the cloaca of a Giant Asian pond turtle (Heosemys grandis).</title>
        <authorList>
            <person name="Spergser J."/>
            <person name="Busse H.-J."/>
        </authorList>
    </citation>
    <scope>NUCLEOTIDE SEQUENCE</scope>
    <source>
        <strain evidence="2">27C</strain>
    </source>
</reference>